<accession>A0A6A0AK94</accession>
<organism evidence="2 3">
    <name type="scientific">Haematococcus lacustris</name>
    <name type="common">Green alga</name>
    <name type="synonym">Haematococcus pluvialis</name>
    <dbReference type="NCBI Taxonomy" id="44745"/>
    <lineage>
        <taxon>Eukaryota</taxon>
        <taxon>Viridiplantae</taxon>
        <taxon>Chlorophyta</taxon>
        <taxon>core chlorophytes</taxon>
        <taxon>Chlorophyceae</taxon>
        <taxon>CS clade</taxon>
        <taxon>Chlamydomonadales</taxon>
        <taxon>Haematococcaceae</taxon>
        <taxon>Haematococcus</taxon>
    </lineage>
</organism>
<keyword evidence="3" id="KW-1185">Reference proteome</keyword>
<reference evidence="2 3" key="1">
    <citation type="submission" date="2020-02" db="EMBL/GenBank/DDBJ databases">
        <title>Draft genome sequence of Haematococcus lacustris strain NIES-144.</title>
        <authorList>
            <person name="Morimoto D."/>
            <person name="Nakagawa S."/>
            <person name="Yoshida T."/>
            <person name="Sawayama S."/>
        </authorList>
    </citation>
    <scope>NUCLEOTIDE SEQUENCE [LARGE SCALE GENOMIC DNA]</scope>
    <source>
        <strain evidence="2 3">NIES-144</strain>
    </source>
</reference>
<name>A0A6A0AK94_HAELA</name>
<protein>
    <submittedName>
        <fullName evidence="2">Uncharacterized protein</fullName>
    </submittedName>
</protein>
<gene>
    <name evidence="2" type="ORF">HaLaN_31424</name>
</gene>
<proteinExistence type="predicted"/>
<dbReference type="AlphaFoldDB" id="A0A6A0AK94"/>
<dbReference type="Proteomes" id="UP000485058">
    <property type="component" value="Unassembled WGS sequence"/>
</dbReference>
<feature type="region of interest" description="Disordered" evidence="1">
    <location>
        <begin position="74"/>
        <end position="106"/>
    </location>
</feature>
<sequence>MKASTLRIACAPGCRPREALSGVDRAFLGGTRCRLLRRPPSASSIAIAKHAATTRCLRTRNTLPRCCRQPSSIRPMVMSTARDPPRRCAADPQLPLSMPHAVSASA</sequence>
<comment type="caution">
    <text evidence="2">The sequence shown here is derived from an EMBL/GenBank/DDBJ whole genome shotgun (WGS) entry which is preliminary data.</text>
</comment>
<dbReference type="EMBL" id="BLLF01006422">
    <property type="protein sequence ID" value="GFH32237.1"/>
    <property type="molecule type" value="Genomic_DNA"/>
</dbReference>
<evidence type="ECO:0000313" key="2">
    <source>
        <dbReference type="EMBL" id="GFH32237.1"/>
    </source>
</evidence>
<evidence type="ECO:0000313" key="3">
    <source>
        <dbReference type="Proteomes" id="UP000485058"/>
    </source>
</evidence>
<evidence type="ECO:0000256" key="1">
    <source>
        <dbReference type="SAM" id="MobiDB-lite"/>
    </source>
</evidence>